<dbReference type="Proteomes" id="UP000029629">
    <property type="component" value="Unassembled WGS sequence"/>
</dbReference>
<name>A0A095Z7H6_9BURK</name>
<proteinExistence type="predicted"/>
<dbReference type="AlphaFoldDB" id="A0A095Z7H6"/>
<dbReference type="RefSeq" id="WP_018026386.1">
    <property type="nucleotide sequence ID" value="NZ_JRNI01000021.1"/>
</dbReference>
<evidence type="ECO:0000313" key="1">
    <source>
        <dbReference type="EMBL" id="KGF30680.1"/>
    </source>
</evidence>
<gene>
    <name evidence="1" type="ORF">HMPREF2130_05970</name>
</gene>
<sequence>MKHQVTFIFSPDQRLEYTLNDLDLSEASIEAAQQWLYAKWEELECEPFRPSGKVLLLDRILGIAQEVGYHELNDHPGLAENFAKHIAIALDSAHVTVDMPALIVAS</sequence>
<reference evidence="1 2" key="1">
    <citation type="submission" date="2014-07" db="EMBL/GenBank/DDBJ databases">
        <authorList>
            <person name="McCorrison J."/>
            <person name="Sanka R."/>
            <person name="Torralba M."/>
            <person name="Gillis M."/>
            <person name="Haft D.H."/>
            <person name="Methe B."/>
            <person name="Sutton G."/>
            <person name="Nelson K.E."/>
        </authorList>
    </citation>
    <scope>NUCLEOTIDE SEQUENCE [LARGE SCALE GENOMIC DNA]</scope>
    <source>
        <strain evidence="1 2">DNF00040</strain>
    </source>
</reference>
<dbReference type="eggNOG" id="ENOG5032ZIZ">
    <property type="taxonomic scope" value="Bacteria"/>
</dbReference>
<dbReference type="OrthoDB" id="5297048at2"/>
<keyword evidence="2" id="KW-1185">Reference proteome</keyword>
<comment type="caution">
    <text evidence="1">The sequence shown here is derived from an EMBL/GenBank/DDBJ whole genome shotgun (WGS) entry which is preliminary data.</text>
</comment>
<protein>
    <submittedName>
        <fullName evidence="1">Uncharacterized protein</fullName>
    </submittedName>
</protein>
<organism evidence="1 2">
    <name type="scientific">Oligella urethralis DNF00040</name>
    <dbReference type="NCBI Taxonomy" id="1401065"/>
    <lineage>
        <taxon>Bacteria</taxon>
        <taxon>Pseudomonadati</taxon>
        <taxon>Pseudomonadota</taxon>
        <taxon>Betaproteobacteria</taxon>
        <taxon>Burkholderiales</taxon>
        <taxon>Alcaligenaceae</taxon>
        <taxon>Oligella</taxon>
    </lineage>
</organism>
<evidence type="ECO:0000313" key="2">
    <source>
        <dbReference type="Proteomes" id="UP000029629"/>
    </source>
</evidence>
<dbReference type="GeneID" id="93427494"/>
<accession>A0A095Z7H6</accession>
<dbReference type="EMBL" id="JRNI01000021">
    <property type="protein sequence ID" value="KGF30680.1"/>
    <property type="molecule type" value="Genomic_DNA"/>
</dbReference>